<evidence type="ECO:0000313" key="3">
    <source>
        <dbReference type="EMBL" id="SJZ61129.1"/>
    </source>
</evidence>
<reference evidence="3 4" key="1">
    <citation type="submission" date="2017-02" db="EMBL/GenBank/DDBJ databases">
        <authorList>
            <person name="Peterson S.W."/>
        </authorList>
    </citation>
    <scope>NUCLEOTIDE SEQUENCE [LARGE SCALE GENOMIC DNA]</scope>
    <source>
        <strain evidence="3 4">DSM 45154</strain>
    </source>
</reference>
<dbReference type="RefSeq" id="WP_078760313.1">
    <property type="nucleotide sequence ID" value="NZ_FUWS01000002.1"/>
</dbReference>
<sequence>MKNTQESLQHGEVKASYFWDDGSGINGDTGAPASGEPMQKGLFASPSWPLGTEGYVTYNGKKAEFFIGDRGPGVPSHDCNVLLDMDGKTFAELTGGTWNDTTLVVEDAGGLGHVNVEYTITKWGDGHGTPGAPHPFGQEGNKCESAVSAAPAAAEPEQPAADERSADEQASADEQQAAETEQADEQQADEQQAADSGQAEEQSEPEQEQQTAAADAQATPPADGGSPDGQEATEAPVTHAMSEVATPGGMSLVADSTPMVSGGVGVVLVSAVAAAAVVAKRKAATARPNGRHRKPALLARLTARDVSAGA</sequence>
<feature type="compositionally biased region" description="Low complexity" evidence="1">
    <location>
        <begin position="168"/>
        <end position="180"/>
    </location>
</feature>
<keyword evidence="4" id="KW-1185">Reference proteome</keyword>
<dbReference type="OrthoDB" id="3423851at2"/>
<evidence type="ECO:0000256" key="1">
    <source>
        <dbReference type="SAM" id="MobiDB-lite"/>
    </source>
</evidence>
<keyword evidence="2" id="KW-1133">Transmembrane helix</keyword>
<keyword evidence="2" id="KW-0812">Transmembrane</keyword>
<organism evidence="3 4">
    <name type="scientific">Marinactinospora thermotolerans DSM 45154</name>
    <dbReference type="NCBI Taxonomy" id="1122192"/>
    <lineage>
        <taxon>Bacteria</taxon>
        <taxon>Bacillati</taxon>
        <taxon>Actinomycetota</taxon>
        <taxon>Actinomycetes</taxon>
        <taxon>Streptosporangiales</taxon>
        <taxon>Nocardiopsidaceae</taxon>
        <taxon>Marinactinospora</taxon>
    </lineage>
</organism>
<evidence type="ECO:0000313" key="4">
    <source>
        <dbReference type="Proteomes" id="UP000190637"/>
    </source>
</evidence>
<accession>A0A1T4M293</accession>
<feature type="transmembrane region" description="Helical" evidence="2">
    <location>
        <begin position="259"/>
        <end position="279"/>
    </location>
</feature>
<protein>
    <submittedName>
        <fullName evidence="3">Uncharacterized protein</fullName>
    </submittedName>
</protein>
<dbReference type="AlphaFoldDB" id="A0A1T4M293"/>
<name>A0A1T4M293_9ACTN</name>
<proteinExistence type="predicted"/>
<feature type="compositionally biased region" description="Low complexity" evidence="1">
    <location>
        <begin position="144"/>
        <end position="159"/>
    </location>
</feature>
<evidence type="ECO:0000256" key="2">
    <source>
        <dbReference type="SAM" id="Phobius"/>
    </source>
</evidence>
<dbReference type="EMBL" id="FUWS01000002">
    <property type="protein sequence ID" value="SJZ61129.1"/>
    <property type="molecule type" value="Genomic_DNA"/>
</dbReference>
<feature type="compositionally biased region" description="Low complexity" evidence="1">
    <location>
        <begin position="208"/>
        <end position="224"/>
    </location>
</feature>
<dbReference type="Proteomes" id="UP000190637">
    <property type="component" value="Unassembled WGS sequence"/>
</dbReference>
<feature type="region of interest" description="Disordered" evidence="1">
    <location>
        <begin position="125"/>
        <end position="254"/>
    </location>
</feature>
<feature type="region of interest" description="Disordered" evidence="1">
    <location>
        <begin position="19"/>
        <end position="40"/>
    </location>
</feature>
<gene>
    <name evidence="3" type="ORF">SAMN02745673_00913</name>
</gene>
<keyword evidence="2" id="KW-0472">Membrane</keyword>
<feature type="compositionally biased region" description="Low complexity" evidence="1">
    <location>
        <begin position="189"/>
        <end position="200"/>
    </location>
</feature>